<evidence type="ECO:0000313" key="2">
    <source>
        <dbReference type="Proteomes" id="UP000031036"/>
    </source>
</evidence>
<dbReference type="SUPFAM" id="SSF53098">
    <property type="entry name" value="Ribonuclease H-like"/>
    <property type="match status" value="1"/>
</dbReference>
<comment type="caution">
    <text evidence="1">The sequence shown here is derived from an EMBL/GenBank/DDBJ whole genome shotgun (WGS) entry which is preliminary data.</text>
</comment>
<protein>
    <recommendedName>
        <fullName evidence="3">DUF5641 domain-containing protein</fullName>
    </recommendedName>
</protein>
<dbReference type="PANTHER" id="PTHR47331">
    <property type="entry name" value="PHD-TYPE DOMAIN-CONTAINING PROTEIN"/>
    <property type="match status" value="1"/>
</dbReference>
<dbReference type="OMA" id="IWTHEYL"/>
<proteinExistence type="predicted"/>
<dbReference type="InterPro" id="IPR012337">
    <property type="entry name" value="RNaseH-like_sf"/>
</dbReference>
<evidence type="ECO:0008006" key="3">
    <source>
        <dbReference type="Google" id="ProtNLM"/>
    </source>
</evidence>
<dbReference type="InterPro" id="IPR036397">
    <property type="entry name" value="RNaseH_sf"/>
</dbReference>
<gene>
    <name evidence="1" type="ORF">Tcan_00047</name>
</gene>
<dbReference type="STRING" id="6265.A0A0B2V4L9"/>
<organism evidence="1 2">
    <name type="scientific">Toxocara canis</name>
    <name type="common">Canine roundworm</name>
    <dbReference type="NCBI Taxonomy" id="6265"/>
    <lineage>
        <taxon>Eukaryota</taxon>
        <taxon>Metazoa</taxon>
        <taxon>Ecdysozoa</taxon>
        <taxon>Nematoda</taxon>
        <taxon>Chromadorea</taxon>
        <taxon>Rhabditida</taxon>
        <taxon>Spirurina</taxon>
        <taxon>Ascaridomorpha</taxon>
        <taxon>Ascaridoidea</taxon>
        <taxon>Toxocaridae</taxon>
        <taxon>Toxocara</taxon>
    </lineage>
</organism>
<sequence>SITWRFITPFAPWQGGVYERLVGLTKTAFRKAVGRRLLNEEEFKTLVIECEAIVNSRPLTYVDSAIGNILRPIDFLRPQAIIAVREPSSDSDKDAAYRADSRGRLLELWKTTVSSLDRFWKIWTHEYLVSLRERHRTEHQ</sequence>
<dbReference type="Proteomes" id="UP000031036">
    <property type="component" value="Unassembled WGS sequence"/>
</dbReference>
<dbReference type="GO" id="GO:0003676">
    <property type="term" value="F:nucleic acid binding"/>
    <property type="evidence" value="ECO:0007669"/>
    <property type="project" value="InterPro"/>
</dbReference>
<keyword evidence="2" id="KW-1185">Reference proteome</keyword>
<dbReference type="AlphaFoldDB" id="A0A0B2V4L9"/>
<dbReference type="Gene3D" id="3.30.420.10">
    <property type="entry name" value="Ribonuclease H-like superfamily/Ribonuclease H"/>
    <property type="match status" value="1"/>
</dbReference>
<accession>A0A0B2V4L9</accession>
<feature type="non-terminal residue" evidence="1">
    <location>
        <position position="1"/>
    </location>
</feature>
<feature type="non-terminal residue" evidence="1">
    <location>
        <position position="140"/>
    </location>
</feature>
<dbReference type="OrthoDB" id="5852536at2759"/>
<name>A0A0B2V4L9_TOXCA</name>
<dbReference type="EMBL" id="JPKZ01002107">
    <property type="protein sequence ID" value="KHN78366.1"/>
    <property type="molecule type" value="Genomic_DNA"/>
</dbReference>
<reference evidence="1 2" key="1">
    <citation type="submission" date="2014-11" db="EMBL/GenBank/DDBJ databases">
        <title>Genetic blueprint of the zoonotic pathogen Toxocara canis.</title>
        <authorList>
            <person name="Zhu X.-Q."/>
            <person name="Korhonen P.K."/>
            <person name="Cai H."/>
            <person name="Young N.D."/>
            <person name="Nejsum P."/>
            <person name="von Samson-Himmelstjerna G."/>
            <person name="Boag P.R."/>
            <person name="Tan P."/>
            <person name="Li Q."/>
            <person name="Min J."/>
            <person name="Yang Y."/>
            <person name="Wang X."/>
            <person name="Fang X."/>
            <person name="Hall R.S."/>
            <person name="Hofmann A."/>
            <person name="Sternberg P.W."/>
            <person name="Jex A.R."/>
            <person name="Gasser R.B."/>
        </authorList>
    </citation>
    <scope>NUCLEOTIDE SEQUENCE [LARGE SCALE GENOMIC DNA]</scope>
    <source>
        <strain evidence="1">PN_DK_2014</strain>
    </source>
</reference>
<evidence type="ECO:0000313" key="1">
    <source>
        <dbReference type="EMBL" id="KHN78366.1"/>
    </source>
</evidence>